<keyword evidence="2" id="KW-0732">Signal</keyword>
<feature type="signal peptide" evidence="2">
    <location>
        <begin position="1"/>
        <end position="21"/>
    </location>
</feature>
<evidence type="ECO:0000256" key="2">
    <source>
        <dbReference type="SAM" id="SignalP"/>
    </source>
</evidence>
<reference evidence="4" key="3">
    <citation type="submission" date="2023-07" db="EMBL/GenBank/DDBJ databases">
        <title>Description of Mycobacterium gordonae subsp. intergordonae subsp.nov. and Mycobacterium gordonae subsp. gordonae subsp. nov.</title>
        <authorList>
            <person name="Huang H."/>
        </authorList>
    </citation>
    <scope>NUCLEOTIDE SEQUENCE [LARGE SCALE GENOMIC DNA]</scope>
    <source>
        <strain evidence="4">24</strain>
    </source>
</reference>
<dbReference type="Proteomes" id="UP000510682">
    <property type="component" value="Chromosome"/>
</dbReference>
<accession>A0A7D6IJ82</accession>
<feature type="chain" id="PRO_5027544698" description="Secreted protein" evidence="2">
    <location>
        <begin position="22"/>
        <end position="72"/>
    </location>
</feature>
<evidence type="ECO:0008006" key="5">
    <source>
        <dbReference type="Google" id="ProtNLM"/>
    </source>
</evidence>
<organism evidence="3 4">
    <name type="scientific">Mycobacterium vicinigordonae</name>
    <dbReference type="NCBI Taxonomy" id="1719132"/>
    <lineage>
        <taxon>Bacteria</taxon>
        <taxon>Bacillati</taxon>
        <taxon>Actinomycetota</taxon>
        <taxon>Actinomycetes</taxon>
        <taxon>Mycobacteriales</taxon>
        <taxon>Mycobacteriaceae</taxon>
        <taxon>Mycobacterium</taxon>
    </lineage>
</organism>
<dbReference type="AlphaFoldDB" id="A0A7D6IJ82"/>
<sequence>MTVAVIGVLSSFALGVVPASAEPSEPHPNPFGGLGCDCTTVPSGKRPGLTTEFDRGIGSGLAASRVNQGQQH</sequence>
<keyword evidence="4" id="KW-1185">Reference proteome</keyword>
<gene>
    <name evidence="3" type="ORF">H0P51_14890</name>
</gene>
<evidence type="ECO:0000313" key="4">
    <source>
        <dbReference type="Proteomes" id="UP000510682"/>
    </source>
</evidence>
<dbReference type="EMBL" id="CP059165">
    <property type="protein sequence ID" value="QLL05180.1"/>
    <property type="molecule type" value="Genomic_DNA"/>
</dbReference>
<feature type="region of interest" description="Disordered" evidence="1">
    <location>
        <begin position="51"/>
        <end position="72"/>
    </location>
</feature>
<evidence type="ECO:0000313" key="3">
    <source>
        <dbReference type="EMBL" id="QLL05180.1"/>
    </source>
</evidence>
<proteinExistence type="predicted"/>
<name>A0A7D6IJ82_9MYCO</name>
<dbReference type="KEGG" id="mgor:H0P51_14890"/>
<protein>
    <recommendedName>
        <fullName evidence="5">Secreted protein</fullName>
    </recommendedName>
</protein>
<reference evidence="4" key="1">
    <citation type="submission" date="2020-07" db="EMBL/GenBank/DDBJ databases">
        <title>Description of Mycobacterium gordonae subsp. intergordonae subsp.nov. and Mycobacterium gordonae subsp. gordonae subsp. nov.</title>
        <authorList>
            <person name="Yu X."/>
        </authorList>
    </citation>
    <scope>NUCLEOTIDE SEQUENCE [LARGE SCALE GENOMIC DNA]</scope>
    <source>
        <strain evidence="4">24</strain>
    </source>
</reference>
<reference evidence="3 4" key="2">
    <citation type="submission" date="2020-07" db="EMBL/GenBank/DDBJ databases">
        <authorList>
            <person name="Yu X."/>
        </authorList>
    </citation>
    <scope>NUCLEOTIDE SEQUENCE [LARGE SCALE GENOMIC DNA]</scope>
    <source>
        <strain evidence="4">24</strain>
    </source>
</reference>
<evidence type="ECO:0000256" key="1">
    <source>
        <dbReference type="SAM" id="MobiDB-lite"/>
    </source>
</evidence>